<feature type="coiled-coil region" evidence="2">
    <location>
        <begin position="139"/>
        <end position="197"/>
    </location>
</feature>
<dbReference type="InterPro" id="IPR058625">
    <property type="entry name" value="MdtA-like_BSH"/>
</dbReference>
<dbReference type="Pfam" id="PF25989">
    <property type="entry name" value="YknX_C"/>
    <property type="match status" value="1"/>
</dbReference>
<dbReference type="STRING" id="262004.SAMN04489796_101134"/>
<comment type="similarity">
    <text evidence="1">Belongs to the membrane fusion protein (MFP) (TC 8.A.1) family.</text>
</comment>
<dbReference type="Gene3D" id="2.40.420.20">
    <property type="match status" value="1"/>
</dbReference>
<dbReference type="Proteomes" id="UP000199492">
    <property type="component" value="Unassembled WGS sequence"/>
</dbReference>
<dbReference type="SUPFAM" id="SSF111369">
    <property type="entry name" value="HlyD-like secretion proteins"/>
    <property type="match status" value="1"/>
</dbReference>
<dbReference type="InterPro" id="IPR058637">
    <property type="entry name" value="YknX-like_C"/>
</dbReference>
<dbReference type="Gene3D" id="2.40.50.100">
    <property type="match status" value="1"/>
</dbReference>
<evidence type="ECO:0000259" key="5">
    <source>
        <dbReference type="Pfam" id="PF25989"/>
    </source>
</evidence>
<dbReference type="GO" id="GO:0015562">
    <property type="term" value="F:efflux transmembrane transporter activity"/>
    <property type="evidence" value="ECO:0007669"/>
    <property type="project" value="TreeGrafter"/>
</dbReference>
<keyword evidence="7" id="KW-1185">Reference proteome</keyword>
<dbReference type="InterPro" id="IPR006143">
    <property type="entry name" value="RND_pump_MFP"/>
</dbReference>
<dbReference type="Pfam" id="PF25954">
    <property type="entry name" value="Beta-barrel_RND_2"/>
    <property type="match status" value="1"/>
</dbReference>
<dbReference type="PANTHER" id="PTHR30469:SF15">
    <property type="entry name" value="HLYD FAMILY OF SECRETION PROTEINS"/>
    <property type="match status" value="1"/>
</dbReference>
<dbReference type="EMBL" id="FNCZ01000001">
    <property type="protein sequence ID" value="SDG62996.1"/>
    <property type="molecule type" value="Genomic_DNA"/>
</dbReference>
<feature type="domain" description="CusB-like beta-barrel" evidence="4">
    <location>
        <begin position="233"/>
        <end position="305"/>
    </location>
</feature>
<dbReference type="Gene3D" id="2.40.30.170">
    <property type="match status" value="1"/>
</dbReference>
<organism evidence="6 7">
    <name type="scientific">Winogradskyella thalassocola</name>
    <dbReference type="NCBI Taxonomy" id="262004"/>
    <lineage>
        <taxon>Bacteria</taxon>
        <taxon>Pseudomonadati</taxon>
        <taxon>Bacteroidota</taxon>
        <taxon>Flavobacteriia</taxon>
        <taxon>Flavobacteriales</taxon>
        <taxon>Flavobacteriaceae</taxon>
        <taxon>Winogradskyella</taxon>
    </lineage>
</organism>
<evidence type="ECO:0000259" key="4">
    <source>
        <dbReference type="Pfam" id="PF25954"/>
    </source>
</evidence>
<dbReference type="Gene3D" id="1.10.287.470">
    <property type="entry name" value="Helix hairpin bin"/>
    <property type="match status" value="1"/>
</dbReference>
<gene>
    <name evidence="6" type="ORF">SAMN04489796_101134</name>
</gene>
<dbReference type="OrthoDB" id="9806939at2"/>
<feature type="domain" description="Multidrug resistance protein MdtA-like barrel-sandwich hybrid" evidence="3">
    <location>
        <begin position="101"/>
        <end position="221"/>
    </location>
</feature>
<dbReference type="PANTHER" id="PTHR30469">
    <property type="entry name" value="MULTIDRUG RESISTANCE PROTEIN MDTA"/>
    <property type="match status" value="1"/>
</dbReference>
<evidence type="ECO:0000313" key="7">
    <source>
        <dbReference type="Proteomes" id="UP000199492"/>
    </source>
</evidence>
<dbReference type="PROSITE" id="PS51257">
    <property type="entry name" value="PROKAR_LIPOPROTEIN"/>
    <property type="match status" value="1"/>
</dbReference>
<dbReference type="RefSeq" id="WP_092465665.1">
    <property type="nucleotide sequence ID" value="NZ_FNCZ01000001.1"/>
</dbReference>
<proteinExistence type="inferred from homology"/>
<dbReference type="InterPro" id="IPR058792">
    <property type="entry name" value="Beta-barrel_RND_2"/>
</dbReference>
<keyword evidence="2" id="KW-0175">Coiled coil</keyword>
<protein>
    <submittedName>
        <fullName evidence="6">RND family efflux transporter, MFP subunit</fullName>
    </submittedName>
</protein>
<accession>A0A1G7VT71</accession>
<dbReference type="NCBIfam" id="TIGR01730">
    <property type="entry name" value="RND_mfp"/>
    <property type="match status" value="1"/>
</dbReference>
<dbReference type="Pfam" id="PF25917">
    <property type="entry name" value="BSH_RND"/>
    <property type="match status" value="1"/>
</dbReference>
<reference evidence="7" key="1">
    <citation type="submission" date="2016-10" db="EMBL/GenBank/DDBJ databases">
        <authorList>
            <person name="Varghese N."/>
            <person name="Submissions S."/>
        </authorList>
    </citation>
    <scope>NUCLEOTIDE SEQUENCE [LARGE SCALE GENOMIC DNA]</scope>
    <source>
        <strain evidence="7">DSM 15363</strain>
    </source>
</reference>
<evidence type="ECO:0000256" key="1">
    <source>
        <dbReference type="ARBA" id="ARBA00009477"/>
    </source>
</evidence>
<sequence>MKYIFPLLFIAIFTVSCSGEKKNSVENVIEQGNLETIRAKRGELVGEQQAINDKIKLLDEKIKTLDSVKHVPLITTFKAEAEVFNHVLELQGNVTTKDLLTITPEYSGILTNVYVKEGQKVTKGQTLAKIDDGGLSQQLAQLKIQAELAKTTYERQQRLWEQNIGSEIQFLQSKSTYESQEEAVNQLKQQISKTTVKAPFSGTIDDIITEQGSVVAAGQSPLMRIVNLDNMYIETEVPERYVSDVTKGKSVSVNIPVLGKTIETKIRQAGDFINPANRTFKVEVEIPNKDKAIKPNLSARLKINDYTSENALLIPQSVVSENSEGEQYVYVVTNKNAKGIGTAKRVIIETGKTQEDIIEVLKGLEDGAEIIKEGARSVRDGQSVEVLKIDEKN</sequence>
<evidence type="ECO:0000256" key="2">
    <source>
        <dbReference type="SAM" id="Coils"/>
    </source>
</evidence>
<dbReference type="GO" id="GO:1990281">
    <property type="term" value="C:efflux pump complex"/>
    <property type="evidence" value="ECO:0007669"/>
    <property type="project" value="TreeGrafter"/>
</dbReference>
<name>A0A1G7VT71_9FLAO</name>
<evidence type="ECO:0000313" key="6">
    <source>
        <dbReference type="EMBL" id="SDG62996.1"/>
    </source>
</evidence>
<evidence type="ECO:0000259" key="3">
    <source>
        <dbReference type="Pfam" id="PF25917"/>
    </source>
</evidence>
<feature type="domain" description="YknX-like C-terminal permuted SH3-like" evidence="5">
    <location>
        <begin position="313"/>
        <end position="386"/>
    </location>
</feature>
<dbReference type="AlphaFoldDB" id="A0A1G7VT71"/>